<feature type="signal peptide" evidence="4">
    <location>
        <begin position="1"/>
        <end position="26"/>
    </location>
</feature>
<feature type="domain" description="SsuA/THI5-like" evidence="5">
    <location>
        <begin position="54"/>
        <end position="255"/>
    </location>
</feature>
<dbReference type="Proteomes" id="UP000662814">
    <property type="component" value="Chromosome"/>
</dbReference>
<comment type="subcellular location">
    <subcellularLocation>
        <location evidence="1">Periplasm</location>
    </subcellularLocation>
</comment>
<evidence type="ECO:0000256" key="1">
    <source>
        <dbReference type="ARBA" id="ARBA00004418"/>
    </source>
</evidence>
<dbReference type="EMBL" id="CP061169">
    <property type="protein sequence ID" value="QPZ37751.1"/>
    <property type="molecule type" value="Genomic_DNA"/>
</dbReference>
<dbReference type="PANTHER" id="PTHR30024:SF21">
    <property type="entry name" value="ABC TRANSPORTER SUBSTRATE-BINDING PROTEIN"/>
    <property type="match status" value="1"/>
</dbReference>
<name>A0ABX6YG34_9MICO</name>
<dbReference type="PROSITE" id="PS51257">
    <property type="entry name" value="PROKAR_LIPOPROTEIN"/>
    <property type="match status" value="1"/>
</dbReference>
<dbReference type="RefSeq" id="WP_166991278.1">
    <property type="nucleotide sequence ID" value="NZ_CP061169.1"/>
</dbReference>
<dbReference type="SUPFAM" id="SSF53850">
    <property type="entry name" value="Periplasmic binding protein-like II"/>
    <property type="match status" value="1"/>
</dbReference>
<feature type="chain" id="PRO_5047309646" evidence="4">
    <location>
        <begin position="27"/>
        <end position="338"/>
    </location>
</feature>
<evidence type="ECO:0000259" key="5">
    <source>
        <dbReference type="Pfam" id="PF09084"/>
    </source>
</evidence>
<reference evidence="6 7" key="1">
    <citation type="submission" date="2020-12" db="EMBL/GenBank/DDBJ databases">
        <title>Microbacterium sp. HY060.</title>
        <authorList>
            <person name="Zhou J."/>
        </authorList>
    </citation>
    <scope>NUCLEOTIDE SEQUENCE [LARGE SCALE GENOMIC DNA]</scope>
    <source>
        <strain evidence="6 7">HY60</strain>
    </source>
</reference>
<dbReference type="Pfam" id="PF09084">
    <property type="entry name" value="NMT1"/>
    <property type="match status" value="1"/>
</dbReference>
<dbReference type="Gene3D" id="3.40.190.10">
    <property type="entry name" value="Periplasmic binding protein-like II"/>
    <property type="match status" value="2"/>
</dbReference>
<protein>
    <submittedName>
        <fullName evidence="6">Aliphatic sulfonate ABC transporter substrate-binding protein</fullName>
    </submittedName>
</protein>
<evidence type="ECO:0000256" key="4">
    <source>
        <dbReference type="SAM" id="SignalP"/>
    </source>
</evidence>
<accession>A0ABX6YG34</accession>
<keyword evidence="3 4" id="KW-0732">Signal</keyword>
<gene>
    <name evidence="6" type="ORF">HCR76_13135</name>
</gene>
<evidence type="ECO:0000313" key="6">
    <source>
        <dbReference type="EMBL" id="QPZ37751.1"/>
    </source>
</evidence>
<evidence type="ECO:0000313" key="7">
    <source>
        <dbReference type="Proteomes" id="UP000662814"/>
    </source>
</evidence>
<organism evidence="6 7">
    <name type="scientific">Paramicrobacterium chengjingii</name>
    <dbReference type="NCBI Taxonomy" id="2769067"/>
    <lineage>
        <taxon>Bacteria</taxon>
        <taxon>Bacillati</taxon>
        <taxon>Actinomycetota</taxon>
        <taxon>Actinomycetes</taxon>
        <taxon>Micrococcales</taxon>
        <taxon>Microbacteriaceae</taxon>
        <taxon>Paramicrobacterium</taxon>
    </lineage>
</organism>
<dbReference type="PANTHER" id="PTHR30024">
    <property type="entry name" value="ALIPHATIC SULFONATES-BINDING PROTEIN-RELATED"/>
    <property type="match status" value="1"/>
</dbReference>
<evidence type="ECO:0000256" key="3">
    <source>
        <dbReference type="ARBA" id="ARBA00022729"/>
    </source>
</evidence>
<dbReference type="NCBIfam" id="TIGR01728">
    <property type="entry name" value="SsuA_fam"/>
    <property type="match status" value="1"/>
</dbReference>
<keyword evidence="7" id="KW-1185">Reference proteome</keyword>
<dbReference type="InterPro" id="IPR015168">
    <property type="entry name" value="SsuA/THI5"/>
</dbReference>
<sequence>MFRLHRFTATVAALAASSLFLTGCVAGEGAAHEKAETTLNIDFATYNPLSLIIKEKGWLEDALDDDGVSVNWLQSAGSNKANQALRTESVDIGSTAGSAALLARANGSPIKTIALYSQPEWSALVVAPDSDITDASQLKGKKIAATKGTDPYFFLLQSLEANGLTPDDVTIENLQHADGWGALQNGSVDAWAGLDPIMAGAEQAGASLIYRNLDFNTYGFLNATESFLSEQPEVAQTVVDAYEHARAWAADNPDETAQILADVAGLELDVATKVITERSNLDVSAVPGQKQLDVLTAIGPMLVEIGDVSSQDLVDDALESLLDPSFAEKADPSAVGAE</sequence>
<evidence type="ECO:0000256" key="2">
    <source>
        <dbReference type="ARBA" id="ARBA00022448"/>
    </source>
</evidence>
<proteinExistence type="predicted"/>
<dbReference type="InterPro" id="IPR010067">
    <property type="entry name" value="ABC_SsuA_sub-bd"/>
</dbReference>
<keyword evidence="2" id="KW-0813">Transport</keyword>